<feature type="transmembrane region" description="Helical" evidence="8">
    <location>
        <begin position="63"/>
        <end position="80"/>
    </location>
</feature>
<dbReference type="RefSeq" id="WP_096993434.1">
    <property type="nucleotide sequence ID" value="NZ_JBHSII010000011.1"/>
</dbReference>
<feature type="transmembrane region" description="Helical" evidence="8">
    <location>
        <begin position="191"/>
        <end position="212"/>
    </location>
</feature>
<dbReference type="InterPro" id="IPR037294">
    <property type="entry name" value="ABC_BtuC-like"/>
</dbReference>
<evidence type="ECO:0000256" key="5">
    <source>
        <dbReference type="ARBA" id="ARBA00022692"/>
    </source>
</evidence>
<reference evidence="10" key="1">
    <citation type="submission" date="2016-06" db="EMBL/GenBank/DDBJ databases">
        <authorList>
            <person name="Rodrigo-Torres L."/>
            <person name="Arahal R.D."/>
            <person name="Lucena T."/>
        </authorList>
    </citation>
    <scope>NUCLEOTIDE SEQUENCE [LARGE SCALE GENOMIC DNA]</scope>
    <source>
        <strain evidence="10">CECT8203</strain>
    </source>
</reference>
<feature type="transmembrane region" description="Helical" evidence="8">
    <location>
        <begin position="9"/>
        <end position="31"/>
    </location>
</feature>
<dbReference type="CDD" id="cd06550">
    <property type="entry name" value="TM_ABC_iron-siderophores_like"/>
    <property type="match status" value="1"/>
</dbReference>
<evidence type="ECO:0000256" key="7">
    <source>
        <dbReference type="ARBA" id="ARBA00023136"/>
    </source>
</evidence>
<dbReference type="GO" id="GO:0005886">
    <property type="term" value="C:plasma membrane"/>
    <property type="evidence" value="ECO:0007669"/>
    <property type="project" value="UniProtKB-SubCell"/>
</dbReference>
<dbReference type="PANTHER" id="PTHR30472">
    <property type="entry name" value="FERRIC ENTEROBACTIN TRANSPORT SYSTEM PERMEASE PROTEIN"/>
    <property type="match status" value="1"/>
</dbReference>
<sequence>MPQSTQCKLWLALIAGTLLSLNLSLVAWSSFDLSFQSLQGFWLHFDSASMEHQIIATLRMPRVLSGALIGANLAVAGALMQGLTRNPLASPSVLAINSGAALFIVLSSFGFLSLSLPTAVMGAVGSALSGLLVMFLGGAFDDRPHPVKLVLAGIAINALLLGLTRATIILADDQAYSVQSWLIGSISNLDWSALHQLLPISVVGLALAWALAHPINLLVLGNDVATGLGVNTSMIRLLAFVAIILLTSVSVSIAGPIGFVGLLIPHITRKLVGHSFFALIPASALLGAILVMCSDVLARGIAFPTETPVGIVTALIGTPFFIFLSIKSRLSS</sequence>
<keyword evidence="6 8" id="KW-1133">Transmembrane helix</keyword>
<feature type="transmembrane region" description="Helical" evidence="8">
    <location>
        <begin position="149"/>
        <end position="171"/>
    </location>
</feature>
<dbReference type="InterPro" id="IPR000522">
    <property type="entry name" value="ABC_transptr_permease_BtuC"/>
</dbReference>
<keyword evidence="3" id="KW-0813">Transport</keyword>
<keyword evidence="10" id="KW-1185">Reference proteome</keyword>
<dbReference type="PANTHER" id="PTHR30472:SF1">
    <property type="entry name" value="FE(3+) DICITRATE TRANSPORT SYSTEM PERMEASE PROTEIN FECC-RELATED"/>
    <property type="match status" value="1"/>
</dbReference>
<dbReference type="Gene3D" id="1.10.3470.10">
    <property type="entry name" value="ABC transporter involved in vitamin B12 uptake, BtuC"/>
    <property type="match status" value="1"/>
</dbReference>
<organism evidence="9 10">
    <name type="scientific">Vibrio thalassae</name>
    <dbReference type="NCBI Taxonomy" id="1243014"/>
    <lineage>
        <taxon>Bacteria</taxon>
        <taxon>Pseudomonadati</taxon>
        <taxon>Pseudomonadota</taxon>
        <taxon>Gammaproteobacteria</taxon>
        <taxon>Vibrionales</taxon>
        <taxon>Vibrionaceae</taxon>
        <taxon>Vibrio</taxon>
    </lineage>
</organism>
<dbReference type="GO" id="GO:0022857">
    <property type="term" value="F:transmembrane transporter activity"/>
    <property type="evidence" value="ECO:0007669"/>
    <property type="project" value="InterPro"/>
</dbReference>
<evidence type="ECO:0000256" key="1">
    <source>
        <dbReference type="ARBA" id="ARBA00004651"/>
    </source>
</evidence>
<dbReference type="SUPFAM" id="SSF81345">
    <property type="entry name" value="ABC transporter involved in vitamin B12 uptake, BtuC"/>
    <property type="match status" value="1"/>
</dbReference>
<comment type="subcellular location">
    <subcellularLocation>
        <location evidence="1">Cell membrane</location>
        <topology evidence="1">Multi-pass membrane protein</topology>
    </subcellularLocation>
</comment>
<gene>
    <name evidence="9" type="primary">fecC</name>
    <name evidence="9" type="ORF">VTH8203_01857</name>
</gene>
<keyword evidence="7 8" id="KW-0472">Membrane</keyword>
<feature type="transmembrane region" description="Helical" evidence="8">
    <location>
        <begin position="118"/>
        <end position="137"/>
    </location>
</feature>
<name>A0A240EJ72_9VIBR</name>
<dbReference type="FunFam" id="1.10.3470.10:FF:000001">
    <property type="entry name" value="Vitamin B12 ABC transporter permease BtuC"/>
    <property type="match status" value="1"/>
</dbReference>
<feature type="transmembrane region" description="Helical" evidence="8">
    <location>
        <begin position="92"/>
        <end position="112"/>
    </location>
</feature>
<evidence type="ECO:0000256" key="3">
    <source>
        <dbReference type="ARBA" id="ARBA00022448"/>
    </source>
</evidence>
<dbReference type="Pfam" id="PF01032">
    <property type="entry name" value="FecCD"/>
    <property type="match status" value="1"/>
</dbReference>
<accession>A0A240EJ72</accession>
<evidence type="ECO:0000256" key="6">
    <source>
        <dbReference type="ARBA" id="ARBA00022989"/>
    </source>
</evidence>
<evidence type="ECO:0000256" key="2">
    <source>
        <dbReference type="ARBA" id="ARBA00007935"/>
    </source>
</evidence>
<feature type="transmembrane region" description="Helical" evidence="8">
    <location>
        <begin position="276"/>
        <end position="297"/>
    </location>
</feature>
<evidence type="ECO:0000256" key="8">
    <source>
        <dbReference type="SAM" id="Phobius"/>
    </source>
</evidence>
<evidence type="ECO:0000313" key="9">
    <source>
        <dbReference type="EMBL" id="SNX48239.1"/>
    </source>
</evidence>
<protein>
    <submittedName>
        <fullName evidence="9">Fe(3+) dicitrate transport system permease protein FecC</fullName>
    </submittedName>
</protein>
<feature type="transmembrane region" description="Helical" evidence="8">
    <location>
        <begin position="309"/>
        <end position="326"/>
    </location>
</feature>
<dbReference type="Proteomes" id="UP000219336">
    <property type="component" value="Unassembled WGS sequence"/>
</dbReference>
<dbReference type="OrthoDB" id="9055647at2"/>
<comment type="similarity">
    <text evidence="2">Belongs to the binding-protein-dependent transport system permease family. FecCD subfamily.</text>
</comment>
<evidence type="ECO:0000256" key="4">
    <source>
        <dbReference type="ARBA" id="ARBA00022475"/>
    </source>
</evidence>
<keyword evidence="5 8" id="KW-0812">Transmembrane</keyword>
<dbReference type="GO" id="GO:0033214">
    <property type="term" value="P:siderophore-iron import into cell"/>
    <property type="evidence" value="ECO:0007669"/>
    <property type="project" value="TreeGrafter"/>
</dbReference>
<dbReference type="EMBL" id="OANU01000023">
    <property type="protein sequence ID" value="SNX48239.1"/>
    <property type="molecule type" value="Genomic_DNA"/>
</dbReference>
<evidence type="ECO:0000313" key="10">
    <source>
        <dbReference type="Proteomes" id="UP000219336"/>
    </source>
</evidence>
<keyword evidence="4" id="KW-1003">Cell membrane</keyword>
<proteinExistence type="inferred from homology"/>
<feature type="transmembrane region" description="Helical" evidence="8">
    <location>
        <begin position="237"/>
        <end position="264"/>
    </location>
</feature>
<dbReference type="AlphaFoldDB" id="A0A240EJ72"/>